<evidence type="ECO:0000256" key="1">
    <source>
        <dbReference type="ARBA" id="ARBA00022729"/>
    </source>
</evidence>
<feature type="domain" description="CBM2" evidence="7">
    <location>
        <begin position="50"/>
        <end position="159"/>
    </location>
</feature>
<evidence type="ECO:0000256" key="2">
    <source>
        <dbReference type="ARBA" id="ARBA00022801"/>
    </source>
</evidence>
<dbReference type="GO" id="GO:0016787">
    <property type="term" value="F:hydrolase activity"/>
    <property type="evidence" value="ECO:0007669"/>
    <property type="project" value="UniProtKB-KW"/>
</dbReference>
<evidence type="ECO:0000313" key="8">
    <source>
        <dbReference type="EMBL" id="MDT0319551.1"/>
    </source>
</evidence>
<sequence>MRVRRRAPAGAPPPSEVRRRRAARRGRLAALVALALPLAMTAGLSNSGDVQAAAATCSVDYTANDWGSGFTANVTIHNQSTSAISGWTLSYAYAGNQRLQQGWNGRWSQSGQTVTVTNESFNSTIPAGGSTSAGANFSYSGSNTAPTTFTLNGTVCGEDPAEQAAVVATPSSLAIQPGQTGTFGIRLNTQPTSNVTVNVARTSGNTGLTISGAASRTFTPSNWNITQNITIAAAATGSGSAVFTASATGHTPATVTATQLGQADGENEQRFLDLYDEIKDPANGYFSDEGIPYHSVETLLVEAPDHGHETTSEAYSYLIWLEAQYGRVTGDWSPFNEAWGIMEEWMIPEASEQPTTSFYNASSPATYAPESTNPANYPARLDPSVSVGQDPLAAELRSAYGTSDIYGMHWIQDVDDVYGYGDVCGGTSGDPTFINTFQRGPQESTWETVPQPSCEDFSYGGPNGYLDLFTGDNSYARQWRYTNAPDADARAVQAAYWANQWATEQGRASAVSATVDKASRMGDYLRYSQYDKYFKRVGNCVGATSCPAGSGKNSAHRLLGWYYAWGGALDTSAGWSWRIGSSSAHFGYQNPMAAYALSTDPALIPNSPTADDDWAASLDRQVEFYRWLQSAEGAIAGGATNSWEGHYATPPSGTPTFYGMYYDPQPVYHDPPSNQWFGMQAWSMQRLAEYYYESDDQLAGQVLDKWVDWVLGEVTIGTGGNYRIPSTLSWSGAPDTWNASNPGANNNLHVRVTEYTQDVGVTGSLANALSYYAAATGDTAAQQTAAGLLDALWENSDGMGISVPETRRDYNRFDDEIYIPSGWHGVMPNGDEIEPGSTFESIRTFYHNDPDWPQVQAYLNGGSAPTFTYHRFWAQADIAIALSTYSDLFE</sequence>
<evidence type="ECO:0000256" key="4">
    <source>
        <dbReference type="ARBA" id="ARBA00023277"/>
    </source>
</evidence>
<dbReference type="InterPro" id="IPR008928">
    <property type="entry name" value="6-hairpin_glycosidase_sf"/>
</dbReference>
<evidence type="ECO:0000256" key="6">
    <source>
        <dbReference type="ARBA" id="ARBA00023326"/>
    </source>
</evidence>
<keyword evidence="4" id="KW-0119">Carbohydrate metabolism</keyword>
<dbReference type="Gene3D" id="1.50.10.10">
    <property type="match status" value="1"/>
</dbReference>
<keyword evidence="6" id="KW-0624">Polysaccharide degradation</keyword>
<dbReference type="InterPro" id="IPR023309">
    <property type="entry name" value="Endo-1-4-beta-glucanase_dom2"/>
</dbReference>
<evidence type="ECO:0000259" key="7">
    <source>
        <dbReference type="PROSITE" id="PS51173"/>
    </source>
</evidence>
<dbReference type="Proteomes" id="UP001183420">
    <property type="component" value="Unassembled WGS sequence"/>
</dbReference>
<dbReference type="Pfam" id="PF00553">
    <property type="entry name" value="CBM_2"/>
    <property type="match status" value="1"/>
</dbReference>
<keyword evidence="1" id="KW-0732">Signal</keyword>
<dbReference type="PROSITE" id="PS51173">
    <property type="entry name" value="CBM2"/>
    <property type="match status" value="1"/>
</dbReference>
<dbReference type="InterPro" id="IPR012291">
    <property type="entry name" value="CBM2_carb-bd_dom_sf"/>
</dbReference>
<dbReference type="SMART" id="SM00637">
    <property type="entry name" value="CBD_II"/>
    <property type="match status" value="1"/>
</dbReference>
<dbReference type="PRINTS" id="PR00844">
    <property type="entry name" value="GLHYDRLASE48"/>
</dbReference>
<organism evidence="8 9">
    <name type="scientific">Streptomyces millisiae</name>
    <dbReference type="NCBI Taxonomy" id="3075542"/>
    <lineage>
        <taxon>Bacteria</taxon>
        <taxon>Bacillati</taxon>
        <taxon>Actinomycetota</taxon>
        <taxon>Actinomycetes</taxon>
        <taxon>Kitasatosporales</taxon>
        <taxon>Streptomycetaceae</taxon>
        <taxon>Streptomyces</taxon>
    </lineage>
</organism>
<dbReference type="InterPro" id="IPR000556">
    <property type="entry name" value="Glyco_hydro_48F"/>
</dbReference>
<gene>
    <name evidence="8" type="ORF">RNC47_14510</name>
</gene>
<dbReference type="SUPFAM" id="SSF49384">
    <property type="entry name" value="Carbohydrate-binding domain"/>
    <property type="match status" value="1"/>
</dbReference>
<keyword evidence="2 8" id="KW-0378">Hydrolase</keyword>
<evidence type="ECO:0000313" key="9">
    <source>
        <dbReference type="Proteomes" id="UP001183420"/>
    </source>
</evidence>
<proteinExistence type="predicted"/>
<comment type="caution">
    <text evidence="8">The sequence shown here is derived from an EMBL/GenBank/DDBJ whole genome shotgun (WGS) entry which is preliminary data.</text>
</comment>
<keyword evidence="3" id="KW-0136">Cellulose degradation</keyword>
<dbReference type="Gene3D" id="4.10.870.10">
    <property type="entry name" value="Endo-1,4-beta-glucanase f. Domain 3"/>
    <property type="match status" value="1"/>
</dbReference>
<reference evidence="9" key="1">
    <citation type="submission" date="2023-07" db="EMBL/GenBank/DDBJ databases">
        <title>30 novel species of actinomycetes from the DSMZ collection.</title>
        <authorList>
            <person name="Nouioui I."/>
        </authorList>
    </citation>
    <scope>NUCLEOTIDE SEQUENCE [LARGE SCALE GENOMIC DNA]</scope>
    <source>
        <strain evidence="9">DSM 44918</strain>
    </source>
</reference>
<name>A0ABU2LPN2_9ACTN</name>
<keyword evidence="9" id="KW-1185">Reference proteome</keyword>
<evidence type="ECO:0000256" key="5">
    <source>
        <dbReference type="ARBA" id="ARBA00023295"/>
    </source>
</evidence>
<dbReference type="SUPFAM" id="SSF48208">
    <property type="entry name" value="Six-hairpin glycosidases"/>
    <property type="match status" value="1"/>
</dbReference>
<keyword evidence="5" id="KW-0326">Glycosidase</keyword>
<dbReference type="EMBL" id="JAVREM010000014">
    <property type="protein sequence ID" value="MDT0319551.1"/>
    <property type="molecule type" value="Genomic_DNA"/>
</dbReference>
<dbReference type="Gene3D" id="2.60.40.290">
    <property type="match status" value="1"/>
</dbReference>
<dbReference type="InterPro" id="IPR001919">
    <property type="entry name" value="CBD2"/>
</dbReference>
<dbReference type="Pfam" id="PF02011">
    <property type="entry name" value="Glyco_hydro_48"/>
    <property type="match status" value="1"/>
</dbReference>
<evidence type="ECO:0000256" key="3">
    <source>
        <dbReference type="ARBA" id="ARBA00023001"/>
    </source>
</evidence>
<dbReference type="RefSeq" id="WP_311598909.1">
    <property type="nucleotide sequence ID" value="NZ_JAVREM010000014.1"/>
</dbReference>
<dbReference type="InterPro" id="IPR012341">
    <property type="entry name" value="6hp_glycosidase-like_sf"/>
</dbReference>
<protein>
    <submittedName>
        <fullName evidence="8">Glycoside hydrolase family 48 protein</fullName>
    </submittedName>
</protein>
<accession>A0ABU2LPN2</accession>
<dbReference type="InterPro" id="IPR008965">
    <property type="entry name" value="CBM2/CBM3_carb-bd_dom_sf"/>
</dbReference>
<dbReference type="Gene3D" id="2.170.160.10">
    <property type="entry name" value="Endo-1,4-beta-glucanase f. Domain 2"/>
    <property type="match status" value="1"/>
</dbReference>
<dbReference type="InterPro" id="IPR027390">
    <property type="entry name" value="Endoglucanase_F_dom3"/>
</dbReference>